<gene>
    <name evidence="3" type="ORF">A6A05_08170</name>
</gene>
<keyword evidence="4" id="KW-1185">Reference proteome</keyword>
<sequence>MRDARTNYVIVGSFVLAMLAALVVTVALLTGRTGSADIYFTELGHVGGIKFGSKVTYDGFVVGTVEDIEPVRVEGKTRFKVKLAVKEGWPVPEGSVARITAPGILAAVVVDIKGTTSDSLLKPGSAIPGAPAANIFAVMNDMSAQVTKLNQEGLLPLMATLNQQVATLGGVLEKQAPELLANLALISTDLAAKAPRITSDVQKMTGTLANSVVTEQNAAQIGQSLKNVAELTAGLQDSRKKLDGIIGAIDANKGNVDQSLKDLRHTLQAVARTIDSVTYNLEGTSRNVHEFSRQIRDNPGVLIGGTKGAGDGPGKR</sequence>
<protein>
    <recommendedName>
        <fullName evidence="2">Mce/MlaD domain-containing protein</fullName>
    </recommendedName>
</protein>
<dbReference type="InterPro" id="IPR052336">
    <property type="entry name" value="MlaD_Phospholipid_Transporter"/>
</dbReference>
<dbReference type="InterPro" id="IPR003399">
    <property type="entry name" value="Mce/MlaD"/>
</dbReference>
<name>A0A178MXV0_9PROT</name>
<dbReference type="Proteomes" id="UP000078543">
    <property type="component" value="Unassembled WGS sequence"/>
</dbReference>
<keyword evidence="1" id="KW-0472">Membrane</keyword>
<comment type="caution">
    <text evidence="3">The sequence shown here is derived from an EMBL/GenBank/DDBJ whole genome shotgun (WGS) entry which is preliminary data.</text>
</comment>
<evidence type="ECO:0000259" key="2">
    <source>
        <dbReference type="Pfam" id="PF02470"/>
    </source>
</evidence>
<organism evidence="3 4">
    <name type="scientific">Magnetospirillum moscoviense</name>
    <dbReference type="NCBI Taxonomy" id="1437059"/>
    <lineage>
        <taxon>Bacteria</taxon>
        <taxon>Pseudomonadati</taxon>
        <taxon>Pseudomonadota</taxon>
        <taxon>Alphaproteobacteria</taxon>
        <taxon>Rhodospirillales</taxon>
        <taxon>Rhodospirillaceae</taxon>
        <taxon>Magnetospirillum</taxon>
    </lineage>
</organism>
<dbReference type="PANTHER" id="PTHR33371">
    <property type="entry name" value="INTERMEMBRANE PHOSPHOLIPID TRANSPORT SYSTEM BINDING PROTEIN MLAD-RELATED"/>
    <property type="match status" value="1"/>
</dbReference>
<dbReference type="Pfam" id="PF02470">
    <property type="entry name" value="MlaD"/>
    <property type="match status" value="1"/>
</dbReference>
<accession>A0A178MXV0</accession>
<evidence type="ECO:0000256" key="1">
    <source>
        <dbReference type="SAM" id="Phobius"/>
    </source>
</evidence>
<reference evidence="3 4" key="1">
    <citation type="submission" date="2016-04" db="EMBL/GenBank/DDBJ databases">
        <title>Draft genome sequence of freshwater magnetotactic bacteria Magnetospirillum marisnigri SP-1 and Magnetospirillum moscoviense BB-1.</title>
        <authorList>
            <person name="Koziaeva V."/>
            <person name="Dziuba M.V."/>
            <person name="Ivanov T.M."/>
            <person name="Kuznetsov B."/>
            <person name="Grouzdev D.S."/>
        </authorList>
    </citation>
    <scope>NUCLEOTIDE SEQUENCE [LARGE SCALE GENOMIC DNA]</scope>
    <source>
        <strain evidence="3 4">BB-1</strain>
    </source>
</reference>
<feature type="domain" description="Mce/MlaD" evidence="2">
    <location>
        <begin position="39"/>
        <end position="113"/>
    </location>
</feature>
<proteinExistence type="predicted"/>
<keyword evidence="1" id="KW-0812">Transmembrane</keyword>
<keyword evidence="1" id="KW-1133">Transmembrane helix</keyword>
<feature type="transmembrane region" description="Helical" evidence="1">
    <location>
        <begin position="7"/>
        <end position="29"/>
    </location>
</feature>
<evidence type="ECO:0000313" key="3">
    <source>
        <dbReference type="EMBL" id="OAN55719.1"/>
    </source>
</evidence>
<dbReference type="STRING" id="1437059.A6A05_08170"/>
<dbReference type="RefSeq" id="WP_068497878.1">
    <property type="nucleotide sequence ID" value="NZ_LWQU01000095.1"/>
</dbReference>
<dbReference type="OrthoDB" id="6193911at2"/>
<dbReference type="AlphaFoldDB" id="A0A178MXV0"/>
<evidence type="ECO:0000313" key="4">
    <source>
        <dbReference type="Proteomes" id="UP000078543"/>
    </source>
</evidence>
<dbReference type="EMBL" id="LWQU01000095">
    <property type="protein sequence ID" value="OAN55719.1"/>
    <property type="molecule type" value="Genomic_DNA"/>
</dbReference>
<dbReference type="PANTHER" id="PTHR33371:SF4">
    <property type="entry name" value="INTERMEMBRANE PHOSPHOLIPID TRANSPORT SYSTEM BINDING PROTEIN MLAD"/>
    <property type="match status" value="1"/>
</dbReference>